<dbReference type="EMBL" id="JAKIKS010000006">
    <property type="protein sequence ID" value="MCL1123441.1"/>
    <property type="molecule type" value="Genomic_DNA"/>
</dbReference>
<organism evidence="3 4">
    <name type="scientific">Shewanella surugensis</name>
    <dbReference type="NCBI Taxonomy" id="212020"/>
    <lineage>
        <taxon>Bacteria</taxon>
        <taxon>Pseudomonadati</taxon>
        <taxon>Pseudomonadota</taxon>
        <taxon>Gammaproteobacteria</taxon>
        <taxon>Alteromonadales</taxon>
        <taxon>Shewanellaceae</taxon>
        <taxon>Shewanella</taxon>
    </lineage>
</organism>
<keyword evidence="4" id="KW-1185">Reference proteome</keyword>
<accession>A0ABT0L8D7</accession>
<feature type="signal peptide" evidence="2">
    <location>
        <begin position="1"/>
        <end position="19"/>
    </location>
</feature>
<dbReference type="RefSeq" id="WP_248938728.1">
    <property type="nucleotide sequence ID" value="NZ_JAKIKS010000006.1"/>
</dbReference>
<evidence type="ECO:0000313" key="3">
    <source>
        <dbReference type="EMBL" id="MCL1123441.1"/>
    </source>
</evidence>
<comment type="caution">
    <text evidence="3">The sequence shown here is derived from an EMBL/GenBank/DDBJ whole genome shotgun (WGS) entry which is preliminary data.</text>
</comment>
<keyword evidence="2" id="KW-0732">Signal</keyword>
<protein>
    <recommendedName>
        <fullName evidence="5">Secreted protein</fullName>
    </recommendedName>
</protein>
<dbReference type="PROSITE" id="PS51257">
    <property type="entry name" value="PROKAR_LIPOPROTEIN"/>
    <property type="match status" value="1"/>
</dbReference>
<sequence>MKQSTSILPILLSSVLLMACDDNQKTVNSTSQNEIGGSSPASMVSSVPLASSGERCDGVSAPASDASLESDVCAGSSLLSM</sequence>
<evidence type="ECO:0000313" key="4">
    <source>
        <dbReference type="Proteomes" id="UP001203423"/>
    </source>
</evidence>
<evidence type="ECO:0008006" key="5">
    <source>
        <dbReference type="Google" id="ProtNLM"/>
    </source>
</evidence>
<evidence type="ECO:0000256" key="1">
    <source>
        <dbReference type="SAM" id="MobiDB-lite"/>
    </source>
</evidence>
<feature type="chain" id="PRO_5045366295" description="Secreted protein" evidence="2">
    <location>
        <begin position="20"/>
        <end position="81"/>
    </location>
</feature>
<proteinExistence type="predicted"/>
<feature type="region of interest" description="Disordered" evidence="1">
    <location>
        <begin position="27"/>
        <end position="49"/>
    </location>
</feature>
<reference evidence="3 4" key="1">
    <citation type="submission" date="2022-01" db="EMBL/GenBank/DDBJ databases">
        <title>Whole genome-based taxonomy of the Shewanellaceae.</title>
        <authorList>
            <person name="Martin-Rodriguez A.J."/>
        </authorList>
    </citation>
    <scope>NUCLEOTIDE SEQUENCE [LARGE SCALE GENOMIC DNA]</scope>
    <source>
        <strain evidence="3 4">DSM 17177</strain>
    </source>
</reference>
<name>A0ABT0L8D7_9GAMM</name>
<dbReference type="Proteomes" id="UP001203423">
    <property type="component" value="Unassembled WGS sequence"/>
</dbReference>
<gene>
    <name evidence="3" type="ORF">L2764_02825</name>
</gene>
<evidence type="ECO:0000256" key="2">
    <source>
        <dbReference type="SAM" id="SignalP"/>
    </source>
</evidence>